<dbReference type="InterPro" id="IPR036179">
    <property type="entry name" value="Ig-like_dom_sf"/>
</dbReference>
<keyword evidence="2" id="KW-1015">Disulfide bond</keyword>
<dbReference type="Gene3D" id="2.60.40.10">
    <property type="entry name" value="Immunoglobulins"/>
    <property type="match status" value="3"/>
</dbReference>
<dbReference type="GO" id="GO:0004888">
    <property type="term" value="F:transmembrane signaling receptor activity"/>
    <property type="evidence" value="ECO:0007669"/>
    <property type="project" value="TreeGrafter"/>
</dbReference>
<sequence>MRAIELHLLLWLTAVTLSSEGEGLLTATLTLRNQRDPVYIGEDVTLICSIDGGYTGLTYQWYKGGHSDRIKRNENMVTISSVTASDRGEYWCAAYTDDPSPVPVSYGSNVVTLSIHDLLKATLKLKNLRDHVYTGDEVTLICSIEGEHTGWTYRWYKDNQTGWRRSHENSISSVTGSDSGQYQCAAYRDDQPTSVPVSTISNAVTLGVQEREAKLTSNHTGKQIFEGDNVEMMCKVDGNLVDWKYELHKTGDKYPYKEQMKKKKFTISHVTLSDSGEYKCRAVKDNLHSRFSEPVQLQVSVVSTVTTVTTSTSKSGLDKSTIIISASLVLVLLIFLLGLLLWVYHKRKGLPCLVSKKSRVNENSKDEITVQKEQEDTSHHYQSIVEMDPVKKAGQDEVTYSELVHLPQKKKQGTSPVSSSDAGVYSEVRVSDRSCLTD</sequence>
<reference evidence="7" key="3">
    <citation type="submission" date="2025-09" db="UniProtKB">
        <authorList>
            <consortium name="Ensembl"/>
        </authorList>
    </citation>
    <scope>IDENTIFICATION</scope>
</reference>
<dbReference type="PROSITE" id="PS50835">
    <property type="entry name" value="IG_LIKE"/>
    <property type="match status" value="3"/>
</dbReference>
<dbReference type="InterPro" id="IPR003599">
    <property type="entry name" value="Ig_sub"/>
</dbReference>
<name>A0A8C4SYB7_ERPCA</name>
<evidence type="ECO:0000313" key="8">
    <source>
        <dbReference type="Proteomes" id="UP000694620"/>
    </source>
</evidence>
<protein>
    <submittedName>
        <fullName evidence="7">Fc receptor-like protein 3</fullName>
    </submittedName>
</protein>
<dbReference type="GeneTree" id="ENSGT00940000162700"/>
<proteinExistence type="predicted"/>
<feature type="chain" id="PRO_5034902650" evidence="5">
    <location>
        <begin position="19"/>
        <end position="438"/>
    </location>
</feature>
<feature type="domain" description="Ig-like" evidence="6">
    <location>
        <begin position="41"/>
        <end position="105"/>
    </location>
</feature>
<evidence type="ECO:0000259" key="6">
    <source>
        <dbReference type="PROSITE" id="PS50835"/>
    </source>
</evidence>
<keyword evidence="4" id="KW-0472">Membrane</keyword>
<dbReference type="Pfam" id="PF13927">
    <property type="entry name" value="Ig_3"/>
    <property type="match status" value="2"/>
</dbReference>
<evidence type="ECO:0000313" key="7">
    <source>
        <dbReference type="Ensembl" id="ENSECRP00000023195.1"/>
    </source>
</evidence>
<feature type="domain" description="Ig-like" evidence="6">
    <location>
        <begin position="213"/>
        <end position="300"/>
    </location>
</feature>
<dbReference type="Ensembl" id="ENSECRT00000023698.1">
    <property type="protein sequence ID" value="ENSECRP00000023195.1"/>
    <property type="gene ID" value="ENSECRG00000015684.1"/>
</dbReference>
<dbReference type="SUPFAM" id="SSF48726">
    <property type="entry name" value="Immunoglobulin"/>
    <property type="match status" value="3"/>
</dbReference>
<feature type="transmembrane region" description="Helical" evidence="4">
    <location>
        <begin position="322"/>
        <end position="344"/>
    </location>
</feature>
<dbReference type="InterPro" id="IPR013783">
    <property type="entry name" value="Ig-like_fold"/>
</dbReference>
<dbReference type="SMART" id="SM00408">
    <property type="entry name" value="IGc2"/>
    <property type="match status" value="3"/>
</dbReference>
<dbReference type="InterPro" id="IPR050488">
    <property type="entry name" value="Ig_Fc_receptor"/>
</dbReference>
<evidence type="ECO:0000256" key="5">
    <source>
        <dbReference type="SAM" id="SignalP"/>
    </source>
</evidence>
<keyword evidence="1 5" id="KW-0732">Signal</keyword>
<dbReference type="GO" id="GO:0007166">
    <property type="term" value="P:cell surface receptor signaling pathway"/>
    <property type="evidence" value="ECO:0007669"/>
    <property type="project" value="TreeGrafter"/>
</dbReference>
<dbReference type="PANTHER" id="PTHR11481:SF112">
    <property type="entry name" value="FC RECEPTOR-LIKE PROTEIN 4-RELATED"/>
    <property type="match status" value="1"/>
</dbReference>
<dbReference type="Proteomes" id="UP000694620">
    <property type="component" value="Chromosome 16"/>
</dbReference>
<feature type="signal peptide" evidence="5">
    <location>
        <begin position="1"/>
        <end position="18"/>
    </location>
</feature>
<feature type="region of interest" description="Disordered" evidence="3">
    <location>
        <begin position="404"/>
        <end position="438"/>
    </location>
</feature>
<dbReference type="CDD" id="cd00096">
    <property type="entry name" value="Ig"/>
    <property type="match status" value="1"/>
</dbReference>
<dbReference type="GO" id="GO:0009897">
    <property type="term" value="C:external side of plasma membrane"/>
    <property type="evidence" value="ECO:0007669"/>
    <property type="project" value="TreeGrafter"/>
</dbReference>
<reference evidence="7" key="2">
    <citation type="submission" date="2025-08" db="UniProtKB">
        <authorList>
            <consortium name="Ensembl"/>
        </authorList>
    </citation>
    <scope>IDENTIFICATION</scope>
</reference>
<dbReference type="PANTHER" id="PTHR11481">
    <property type="entry name" value="IMMUNOGLOBULIN FC RECEPTOR"/>
    <property type="match status" value="1"/>
</dbReference>
<evidence type="ECO:0000256" key="3">
    <source>
        <dbReference type="SAM" id="MobiDB-lite"/>
    </source>
</evidence>
<keyword evidence="4" id="KW-0812">Transmembrane</keyword>
<reference evidence="7" key="1">
    <citation type="submission" date="2021-06" db="EMBL/GenBank/DDBJ databases">
        <authorList>
            <consortium name="Wellcome Sanger Institute Data Sharing"/>
        </authorList>
    </citation>
    <scope>NUCLEOTIDE SEQUENCE [LARGE SCALE GENOMIC DNA]</scope>
</reference>
<feature type="domain" description="Ig-like" evidence="6">
    <location>
        <begin position="135"/>
        <end position="201"/>
    </location>
</feature>
<evidence type="ECO:0000256" key="4">
    <source>
        <dbReference type="SAM" id="Phobius"/>
    </source>
</evidence>
<dbReference type="InterPro" id="IPR003598">
    <property type="entry name" value="Ig_sub2"/>
</dbReference>
<dbReference type="SMART" id="SM00409">
    <property type="entry name" value="IG"/>
    <property type="match status" value="3"/>
</dbReference>
<dbReference type="GO" id="GO:0006955">
    <property type="term" value="P:immune response"/>
    <property type="evidence" value="ECO:0007669"/>
    <property type="project" value="TreeGrafter"/>
</dbReference>
<keyword evidence="8" id="KW-1185">Reference proteome</keyword>
<evidence type="ECO:0000256" key="2">
    <source>
        <dbReference type="ARBA" id="ARBA00023157"/>
    </source>
</evidence>
<dbReference type="AlphaFoldDB" id="A0A8C4SYB7"/>
<evidence type="ECO:0000256" key="1">
    <source>
        <dbReference type="ARBA" id="ARBA00022729"/>
    </source>
</evidence>
<organism evidence="7 8">
    <name type="scientific">Erpetoichthys calabaricus</name>
    <name type="common">Rope fish</name>
    <name type="synonym">Calamoichthys calabaricus</name>
    <dbReference type="NCBI Taxonomy" id="27687"/>
    <lineage>
        <taxon>Eukaryota</taxon>
        <taxon>Metazoa</taxon>
        <taxon>Chordata</taxon>
        <taxon>Craniata</taxon>
        <taxon>Vertebrata</taxon>
        <taxon>Euteleostomi</taxon>
        <taxon>Actinopterygii</taxon>
        <taxon>Polypteriformes</taxon>
        <taxon>Polypteridae</taxon>
        <taxon>Erpetoichthys</taxon>
    </lineage>
</organism>
<keyword evidence="4" id="KW-1133">Transmembrane helix</keyword>
<dbReference type="Pfam" id="PF13895">
    <property type="entry name" value="Ig_2"/>
    <property type="match status" value="1"/>
</dbReference>
<accession>A0A8C4SYB7</accession>
<dbReference type="InterPro" id="IPR007110">
    <property type="entry name" value="Ig-like_dom"/>
</dbReference>